<evidence type="ECO:0000256" key="1">
    <source>
        <dbReference type="SAM" id="SignalP"/>
    </source>
</evidence>
<reference evidence="2" key="1">
    <citation type="submission" date="2014-05" db="EMBL/GenBank/DDBJ databases">
        <title>The transcriptome of the halophilic microalga Tetraselmis sp. GSL018 isolated from the Great Salt Lake, Utah.</title>
        <authorList>
            <person name="Jinkerson R.E."/>
            <person name="D'Adamo S."/>
            <person name="Posewitz M.C."/>
        </authorList>
    </citation>
    <scope>NUCLEOTIDE SEQUENCE</scope>
    <source>
        <strain evidence="2">GSL018</strain>
    </source>
</reference>
<feature type="signal peptide" evidence="1">
    <location>
        <begin position="1"/>
        <end position="22"/>
    </location>
</feature>
<evidence type="ECO:0000313" key="2">
    <source>
        <dbReference type="EMBL" id="JAC76018.1"/>
    </source>
</evidence>
<accession>A0A061RVM8</accession>
<keyword evidence="1" id="KW-0732">Signal</keyword>
<dbReference type="InterPro" id="IPR029063">
    <property type="entry name" value="SAM-dependent_MTases_sf"/>
</dbReference>
<dbReference type="EMBL" id="GBEZ01009578">
    <property type="protein sequence ID" value="JAC76018.1"/>
    <property type="molecule type" value="Transcribed_RNA"/>
</dbReference>
<name>A0A061RVM8_9CHLO</name>
<sequence>MSEVVVLLIVGLLFIPGRVVEAADVGVPVSIANQHNASGRNFHARHPRLDRFPSREVWMHSEEQSLLLKYLTGSQVMLEWGSGGSTTYFSLWTQRYYSIEHNPEWYAKVRSKLNASLSSFQHVTYHLETVVSGFRGWKGALAPATFAQFHSYVKAPGRAFPEIVFLDRVLVDGRARVAFNLCTSLLE</sequence>
<protein>
    <submittedName>
        <fullName evidence="2">Uncharacterized protein</fullName>
    </submittedName>
</protein>
<dbReference type="Gene3D" id="3.40.50.150">
    <property type="entry name" value="Vaccinia Virus protein VP39"/>
    <property type="match status" value="1"/>
</dbReference>
<gene>
    <name evidence="2" type="ORF">TSPGSL018_21411</name>
</gene>
<feature type="chain" id="PRO_5001606036" evidence="1">
    <location>
        <begin position="23"/>
        <end position="187"/>
    </location>
</feature>
<organism evidence="2">
    <name type="scientific">Tetraselmis sp. GSL018</name>
    <dbReference type="NCBI Taxonomy" id="582737"/>
    <lineage>
        <taxon>Eukaryota</taxon>
        <taxon>Viridiplantae</taxon>
        <taxon>Chlorophyta</taxon>
        <taxon>core chlorophytes</taxon>
        <taxon>Chlorodendrophyceae</taxon>
        <taxon>Chlorodendrales</taxon>
        <taxon>Chlorodendraceae</taxon>
        <taxon>Tetraselmis</taxon>
    </lineage>
</organism>
<proteinExistence type="predicted"/>
<dbReference type="AlphaFoldDB" id="A0A061RVM8"/>